<proteinExistence type="predicted"/>
<accession>A0ABP6P072</accession>
<comment type="caution">
    <text evidence="3">The sequence shown here is derived from an EMBL/GenBank/DDBJ whole genome shotgun (WGS) entry which is preliminary data.</text>
</comment>
<reference evidence="4" key="1">
    <citation type="journal article" date="2019" name="Int. J. Syst. Evol. Microbiol.">
        <title>The Global Catalogue of Microorganisms (GCM) 10K type strain sequencing project: providing services to taxonomists for standard genome sequencing and annotation.</title>
        <authorList>
            <consortium name="The Broad Institute Genomics Platform"/>
            <consortium name="The Broad Institute Genome Sequencing Center for Infectious Disease"/>
            <person name="Wu L."/>
            <person name="Ma J."/>
        </authorList>
    </citation>
    <scope>NUCLEOTIDE SEQUENCE [LARGE SCALE GENOMIC DNA]</scope>
    <source>
        <strain evidence="4">JCM 9373</strain>
    </source>
</reference>
<evidence type="ECO:0000313" key="3">
    <source>
        <dbReference type="EMBL" id="GAA3162250.1"/>
    </source>
</evidence>
<keyword evidence="4" id="KW-1185">Reference proteome</keyword>
<evidence type="ECO:0000313" key="4">
    <source>
        <dbReference type="Proteomes" id="UP001500320"/>
    </source>
</evidence>
<name>A0ABP6P072_9ACTN</name>
<evidence type="ECO:0000259" key="2">
    <source>
        <dbReference type="Pfam" id="PF14020"/>
    </source>
</evidence>
<feature type="domain" description="DUF4236" evidence="2">
    <location>
        <begin position="3"/>
        <end position="53"/>
    </location>
</feature>
<dbReference type="Proteomes" id="UP001500320">
    <property type="component" value="Unassembled WGS sequence"/>
</dbReference>
<dbReference type="Pfam" id="PF14020">
    <property type="entry name" value="DUF4236"/>
    <property type="match status" value="1"/>
</dbReference>
<gene>
    <name evidence="3" type="ORF">GCM10010466_61510</name>
</gene>
<sequence>MGWSYHKSIKLGPFRLNLSRHGIGQSFGGRRLHVARTPDGRTHVSVRLPGGFHLGKTLGGHPRRHRH</sequence>
<evidence type="ECO:0000256" key="1">
    <source>
        <dbReference type="SAM" id="MobiDB-lite"/>
    </source>
</evidence>
<feature type="region of interest" description="Disordered" evidence="1">
    <location>
        <begin position="42"/>
        <end position="67"/>
    </location>
</feature>
<dbReference type="RefSeq" id="WP_344865658.1">
    <property type="nucleotide sequence ID" value="NZ_BAAAUT010000074.1"/>
</dbReference>
<dbReference type="EMBL" id="BAAAUT010000074">
    <property type="protein sequence ID" value="GAA3162250.1"/>
    <property type="molecule type" value="Genomic_DNA"/>
</dbReference>
<organism evidence="3 4">
    <name type="scientific">Planomonospora alba</name>
    <dbReference type="NCBI Taxonomy" id="161354"/>
    <lineage>
        <taxon>Bacteria</taxon>
        <taxon>Bacillati</taxon>
        <taxon>Actinomycetota</taxon>
        <taxon>Actinomycetes</taxon>
        <taxon>Streptosporangiales</taxon>
        <taxon>Streptosporangiaceae</taxon>
        <taxon>Planomonospora</taxon>
    </lineage>
</organism>
<protein>
    <recommendedName>
        <fullName evidence="2">DUF4236 domain-containing protein</fullName>
    </recommendedName>
</protein>
<dbReference type="InterPro" id="IPR025330">
    <property type="entry name" value="DUF4236"/>
</dbReference>